<protein>
    <submittedName>
        <fullName evidence="2">2-succinyl-6-hydroxy-2, 4-cyclohexadiene-1-carboxylate synthase</fullName>
    </submittedName>
</protein>
<evidence type="ECO:0000259" key="1">
    <source>
        <dbReference type="Pfam" id="PF00561"/>
    </source>
</evidence>
<gene>
    <name evidence="2" type="ORF">EDD79_104031</name>
</gene>
<reference evidence="2 3" key="1">
    <citation type="submission" date="2019-03" db="EMBL/GenBank/DDBJ databases">
        <title>Genomic Encyclopedia of Type Strains, Phase IV (KMG-IV): sequencing the most valuable type-strain genomes for metagenomic binning, comparative biology and taxonomic classification.</title>
        <authorList>
            <person name="Goeker M."/>
        </authorList>
    </citation>
    <scope>NUCLEOTIDE SEQUENCE [LARGE SCALE GENOMIC DNA]</scope>
    <source>
        <strain evidence="2 3">DSM 100013</strain>
    </source>
</reference>
<dbReference type="AlphaFoldDB" id="A0A4R2T5T4"/>
<proteinExistence type="predicted"/>
<accession>A0A4R2T5T4</accession>
<dbReference type="InterPro" id="IPR050266">
    <property type="entry name" value="AB_hydrolase_sf"/>
</dbReference>
<dbReference type="SUPFAM" id="SSF53474">
    <property type="entry name" value="alpha/beta-Hydrolases"/>
    <property type="match status" value="1"/>
</dbReference>
<dbReference type="Pfam" id="PF00561">
    <property type="entry name" value="Abhydrolase_1"/>
    <property type="match status" value="1"/>
</dbReference>
<dbReference type="InterPro" id="IPR029058">
    <property type="entry name" value="AB_hydrolase_fold"/>
</dbReference>
<dbReference type="PANTHER" id="PTHR43798:SF33">
    <property type="entry name" value="HYDROLASE, PUTATIVE (AFU_ORTHOLOGUE AFUA_2G14860)-RELATED"/>
    <property type="match status" value="1"/>
</dbReference>
<organism evidence="2 3">
    <name type="scientific">Serpentinicella alkaliphila</name>
    <dbReference type="NCBI Taxonomy" id="1734049"/>
    <lineage>
        <taxon>Bacteria</taxon>
        <taxon>Bacillati</taxon>
        <taxon>Bacillota</taxon>
        <taxon>Clostridia</taxon>
        <taxon>Peptostreptococcales</taxon>
        <taxon>Natronincolaceae</taxon>
        <taxon>Serpentinicella</taxon>
    </lineage>
</organism>
<dbReference type="PANTHER" id="PTHR43798">
    <property type="entry name" value="MONOACYLGLYCEROL LIPASE"/>
    <property type="match status" value="1"/>
</dbReference>
<dbReference type="Proteomes" id="UP000295504">
    <property type="component" value="Unassembled WGS sequence"/>
</dbReference>
<dbReference type="PRINTS" id="PR00111">
    <property type="entry name" value="ABHYDROLASE"/>
</dbReference>
<dbReference type="OrthoDB" id="9775557at2"/>
<dbReference type="GO" id="GO:0016020">
    <property type="term" value="C:membrane"/>
    <property type="evidence" value="ECO:0007669"/>
    <property type="project" value="TreeGrafter"/>
</dbReference>
<sequence>MKIIERRIELKNLMNINVRYTETDKPTILFIHFSEGTNEIFNGIIKRFFNSFRIIAPDLRGHGKSDKPRNGYHIDNMAKDIYYLLEELQIDKCHIVGSSLGAEVAVNFASSYPEKVISLICEGAMYNEFGEFGLFKGSEEEIREEKEKRNAKFAKKTQLIFNSRAEVIDRQINKFKEDGIWNEHFQGFVDSNVSINDEGKYIYATPLYVSVDYNSHYWNFEFEQYYKKINCPILFILSEDEWNNERIKECLEGLCSFIKDFDIVYIQGSKHAFLWMQYAEILGQVVEKFILKNQNRL</sequence>
<comment type="caution">
    <text evidence="2">The sequence shown here is derived from an EMBL/GenBank/DDBJ whole genome shotgun (WGS) entry which is preliminary data.</text>
</comment>
<dbReference type="EMBL" id="SLYC01000040">
    <property type="protein sequence ID" value="TCP98449.1"/>
    <property type="molecule type" value="Genomic_DNA"/>
</dbReference>
<dbReference type="RefSeq" id="WP_132849355.1">
    <property type="nucleotide sequence ID" value="NZ_CP058648.1"/>
</dbReference>
<dbReference type="InterPro" id="IPR000073">
    <property type="entry name" value="AB_hydrolase_1"/>
</dbReference>
<dbReference type="GO" id="GO:0047372">
    <property type="term" value="F:monoacylglycerol lipase activity"/>
    <property type="evidence" value="ECO:0007669"/>
    <property type="project" value="TreeGrafter"/>
</dbReference>
<dbReference type="GO" id="GO:0046464">
    <property type="term" value="P:acylglycerol catabolic process"/>
    <property type="evidence" value="ECO:0007669"/>
    <property type="project" value="TreeGrafter"/>
</dbReference>
<dbReference type="Gene3D" id="3.40.50.1820">
    <property type="entry name" value="alpha/beta hydrolase"/>
    <property type="match status" value="1"/>
</dbReference>
<feature type="domain" description="AB hydrolase-1" evidence="1">
    <location>
        <begin position="26"/>
        <end position="269"/>
    </location>
</feature>
<evidence type="ECO:0000313" key="3">
    <source>
        <dbReference type="Proteomes" id="UP000295504"/>
    </source>
</evidence>
<name>A0A4R2T5T4_9FIRM</name>
<keyword evidence="3" id="KW-1185">Reference proteome</keyword>
<evidence type="ECO:0000313" key="2">
    <source>
        <dbReference type="EMBL" id="TCP98449.1"/>
    </source>
</evidence>